<organism evidence="3 4">
    <name type="scientific">Canavalia gladiata</name>
    <name type="common">Sword bean</name>
    <name type="synonym">Dolichos gladiatus</name>
    <dbReference type="NCBI Taxonomy" id="3824"/>
    <lineage>
        <taxon>Eukaryota</taxon>
        <taxon>Viridiplantae</taxon>
        <taxon>Streptophyta</taxon>
        <taxon>Embryophyta</taxon>
        <taxon>Tracheophyta</taxon>
        <taxon>Spermatophyta</taxon>
        <taxon>Magnoliopsida</taxon>
        <taxon>eudicotyledons</taxon>
        <taxon>Gunneridae</taxon>
        <taxon>Pentapetalae</taxon>
        <taxon>rosids</taxon>
        <taxon>fabids</taxon>
        <taxon>Fabales</taxon>
        <taxon>Fabaceae</taxon>
        <taxon>Papilionoideae</taxon>
        <taxon>50 kb inversion clade</taxon>
        <taxon>NPAAA clade</taxon>
        <taxon>indigoferoid/millettioid clade</taxon>
        <taxon>Phaseoleae</taxon>
        <taxon>Canavalia</taxon>
    </lineage>
</organism>
<accession>A0AAN9Q3T6</accession>
<evidence type="ECO:0000256" key="1">
    <source>
        <dbReference type="ARBA" id="ARBA00022737"/>
    </source>
</evidence>
<dbReference type="InterPro" id="IPR036420">
    <property type="entry name" value="BRCT_dom_sf"/>
</dbReference>
<name>A0AAN9Q3T6_CANGL</name>
<dbReference type="PANTHER" id="PTHR13561:SF20">
    <property type="entry name" value="DNA TOPOISOMERASE 2-BINDING PROTEIN 1"/>
    <property type="match status" value="1"/>
</dbReference>
<dbReference type="Pfam" id="PF00533">
    <property type="entry name" value="BRCT"/>
    <property type="match status" value="1"/>
</dbReference>
<dbReference type="GO" id="GO:0007095">
    <property type="term" value="P:mitotic G2 DNA damage checkpoint signaling"/>
    <property type="evidence" value="ECO:0007669"/>
    <property type="project" value="TreeGrafter"/>
</dbReference>
<keyword evidence="1" id="KW-0677">Repeat</keyword>
<protein>
    <recommendedName>
        <fullName evidence="2">BRCT domain-containing protein</fullName>
    </recommendedName>
</protein>
<dbReference type="Gene3D" id="3.40.50.10190">
    <property type="entry name" value="BRCT domain"/>
    <property type="match status" value="3"/>
</dbReference>
<dbReference type="AlphaFoldDB" id="A0AAN9Q3T6"/>
<dbReference type="FunFam" id="3.40.50.10190:FF:000052">
    <property type="entry name" value="Transcription coactivator"/>
    <property type="match status" value="1"/>
</dbReference>
<keyword evidence="4" id="KW-1185">Reference proteome</keyword>
<dbReference type="InterPro" id="IPR001357">
    <property type="entry name" value="BRCT_dom"/>
</dbReference>
<evidence type="ECO:0000259" key="2">
    <source>
        <dbReference type="PROSITE" id="PS50172"/>
    </source>
</evidence>
<dbReference type="Proteomes" id="UP001367508">
    <property type="component" value="Unassembled WGS sequence"/>
</dbReference>
<gene>
    <name evidence="3" type="ORF">VNO77_30983</name>
</gene>
<dbReference type="PANTHER" id="PTHR13561">
    <property type="entry name" value="DNA REPLICATION REGULATOR DPB11-RELATED"/>
    <property type="match status" value="1"/>
</dbReference>
<dbReference type="SMART" id="SM00292">
    <property type="entry name" value="BRCT"/>
    <property type="match status" value="2"/>
</dbReference>
<dbReference type="GO" id="GO:0006270">
    <property type="term" value="P:DNA replication initiation"/>
    <property type="evidence" value="ECO:0007669"/>
    <property type="project" value="TreeGrafter"/>
</dbReference>
<reference evidence="3 4" key="1">
    <citation type="submission" date="2024-01" db="EMBL/GenBank/DDBJ databases">
        <title>The genomes of 5 underutilized Papilionoideae crops provide insights into root nodulation and disease resistanc.</title>
        <authorList>
            <person name="Jiang F."/>
        </authorList>
    </citation>
    <scope>NUCLEOTIDE SEQUENCE [LARGE SCALE GENOMIC DNA]</scope>
    <source>
        <strain evidence="3">LVBAO_FW01</strain>
        <tissue evidence="3">Leaves</tissue>
    </source>
</reference>
<proteinExistence type="predicted"/>
<comment type="caution">
    <text evidence="3">The sequence shown here is derived from an EMBL/GenBank/DDBJ whole genome shotgun (WGS) entry which is preliminary data.</text>
</comment>
<evidence type="ECO:0000313" key="3">
    <source>
        <dbReference type="EMBL" id="KAK7320972.1"/>
    </source>
</evidence>
<sequence length="432" mass="48780">MDICVLDYSYTPEGDKYKVAKRWGHIHIVTRKWFDQSIARRACLNEEFFPVHDGSVSSHKVTGDLTMQHSQEKDIGKLQSAASSGATDSYVPVFSSAEFMDRDLDATKSDHMSFVPNAPLFGKEPDAEAPPLQMSKELNFDDVVANDSESDDNDLYLSECRIFLVGFEACQMRKLVNMVRKGGGSRYMSFNDKLTHIVIGNPTEMEKKDIRSFAALGVIFVVKTSWLEDCDREKKEVPVLRRHIAYDLLHPKASLVRGAVTGSTSVDPSKSSSFHQSSRQVDFGVVMPESLERKKEVKTDIGINGHLFSKAMGETMPQNQLPDNKLRTQKMIQHDSSVQYVKSTHVFRGKIFCFSTLFPEERRAEIVQWISQGGGEIISGQTKQSVHYTIECHGVTPMSRGDSKSLYISSHWIRSCLENIVGFLLLDFSHFW</sequence>
<dbReference type="EMBL" id="JAYMYQ010000007">
    <property type="protein sequence ID" value="KAK7320972.1"/>
    <property type="molecule type" value="Genomic_DNA"/>
</dbReference>
<dbReference type="GO" id="GO:0033314">
    <property type="term" value="P:mitotic DNA replication checkpoint signaling"/>
    <property type="evidence" value="ECO:0007669"/>
    <property type="project" value="TreeGrafter"/>
</dbReference>
<evidence type="ECO:0000313" key="4">
    <source>
        <dbReference type="Proteomes" id="UP001367508"/>
    </source>
</evidence>
<dbReference type="SUPFAM" id="SSF52113">
    <property type="entry name" value="BRCT domain"/>
    <property type="match status" value="3"/>
</dbReference>
<feature type="domain" description="BRCT" evidence="2">
    <location>
        <begin position="152"/>
        <end position="244"/>
    </location>
</feature>
<feature type="domain" description="BRCT" evidence="2">
    <location>
        <begin position="342"/>
        <end position="419"/>
    </location>
</feature>
<dbReference type="PROSITE" id="PS50172">
    <property type="entry name" value="BRCT"/>
    <property type="match status" value="2"/>
</dbReference>
<dbReference type="FunFam" id="3.40.50.10190:FF:000057">
    <property type="entry name" value="Transcription coactivator"/>
    <property type="match status" value="1"/>
</dbReference>